<name>A0A317X2Z0_9EURO</name>
<dbReference type="STRING" id="1450535.A0A317X2Z0"/>
<sequence length="120" mass="14400">MERYKSRDESRKESNKVVTFVATMFNEQWCMVMSRIINRIYYGLGKLWRLLSLHFRSETAITERTGCDHGNEIDQNYLEKECSSERKFCQDLEKRGLLRMLSSGEPEQIGFTFKWYRHSL</sequence>
<dbReference type="GeneID" id="37118972"/>
<comment type="caution">
    <text evidence="1">The sequence shown here is derived from an EMBL/GenBank/DDBJ whole genome shotgun (WGS) entry which is preliminary data.</text>
</comment>
<dbReference type="OrthoDB" id="4062651at2759"/>
<evidence type="ECO:0000313" key="1">
    <source>
        <dbReference type="EMBL" id="PWY91867.1"/>
    </source>
</evidence>
<accession>A0A317X2Z0</accession>
<dbReference type="RefSeq" id="XP_025469595.1">
    <property type="nucleotide sequence ID" value="XM_025616829.1"/>
</dbReference>
<organism evidence="1 2">
    <name type="scientific">Aspergillus sclerotioniger CBS 115572</name>
    <dbReference type="NCBI Taxonomy" id="1450535"/>
    <lineage>
        <taxon>Eukaryota</taxon>
        <taxon>Fungi</taxon>
        <taxon>Dikarya</taxon>
        <taxon>Ascomycota</taxon>
        <taxon>Pezizomycotina</taxon>
        <taxon>Eurotiomycetes</taxon>
        <taxon>Eurotiomycetidae</taxon>
        <taxon>Eurotiales</taxon>
        <taxon>Aspergillaceae</taxon>
        <taxon>Aspergillus</taxon>
        <taxon>Aspergillus subgen. Circumdati</taxon>
    </lineage>
</organism>
<reference evidence="1 2" key="1">
    <citation type="submission" date="2016-12" db="EMBL/GenBank/DDBJ databases">
        <title>The genomes of Aspergillus section Nigri reveals drivers in fungal speciation.</title>
        <authorList>
            <consortium name="DOE Joint Genome Institute"/>
            <person name="Vesth T.C."/>
            <person name="Nybo J."/>
            <person name="Theobald S."/>
            <person name="Brandl J."/>
            <person name="Frisvad J.C."/>
            <person name="Nielsen K.F."/>
            <person name="Lyhne E.K."/>
            <person name="Kogle M.E."/>
            <person name="Kuo A."/>
            <person name="Riley R."/>
            <person name="Clum A."/>
            <person name="Nolan M."/>
            <person name="Lipzen A."/>
            <person name="Salamov A."/>
            <person name="Henrissat B."/>
            <person name="Wiebenga A."/>
            <person name="De Vries R.P."/>
            <person name="Grigoriev I.V."/>
            <person name="Mortensen U.H."/>
            <person name="Andersen M.R."/>
            <person name="Baker S.E."/>
        </authorList>
    </citation>
    <scope>NUCLEOTIDE SEQUENCE [LARGE SCALE GENOMIC DNA]</scope>
    <source>
        <strain evidence="1 2">CBS 115572</strain>
    </source>
</reference>
<dbReference type="AlphaFoldDB" id="A0A317X2Z0"/>
<evidence type="ECO:0000313" key="2">
    <source>
        <dbReference type="Proteomes" id="UP000246702"/>
    </source>
</evidence>
<proteinExistence type="predicted"/>
<protein>
    <submittedName>
        <fullName evidence="1">Uncharacterized protein</fullName>
    </submittedName>
</protein>
<keyword evidence="2" id="KW-1185">Reference proteome</keyword>
<dbReference type="Proteomes" id="UP000246702">
    <property type="component" value="Unassembled WGS sequence"/>
</dbReference>
<dbReference type="EMBL" id="MSFK01000008">
    <property type="protein sequence ID" value="PWY91867.1"/>
    <property type="molecule type" value="Genomic_DNA"/>
</dbReference>
<gene>
    <name evidence="1" type="ORF">BO94DRAFT_617486</name>
</gene>